<feature type="region of interest" description="Disordered" evidence="1">
    <location>
        <begin position="64"/>
        <end position="88"/>
    </location>
</feature>
<dbReference type="Proteomes" id="UP000324800">
    <property type="component" value="Unassembled WGS sequence"/>
</dbReference>
<gene>
    <name evidence="3" type="ORF">EZS28_047592</name>
</gene>
<accession>A0A5J4TH34</accession>
<evidence type="ECO:0000256" key="1">
    <source>
        <dbReference type="SAM" id="MobiDB-lite"/>
    </source>
</evidence>
<evidence type="ECO:0000256" key="2">
    <source>
        <dbReference type="SAM" id="Phobius"/>
    </source>
</evidence>
<keyword evidence="2" id="KW-0472">Membrane</keyword>
<name>A0A5J4TH34_9EUKA</name>
<sequence length="125" mass="13271">MLATNNLVTSYSAFSEYDGKILVNTGSAVVCTAGKYPSIDDCDCAAGDTKCLSGPPDCTSIKKETPKEDCPCPDKTDKTKWDADPRTKTKDDICASGSIKVFLSAITAAVVIPALVFSIERRSLP</sequence>
<keyword evidence="2" id="KW-1133">Transmembrane helix</keyword>
<evidence type="ECO:0000313" key="4">
    <source>
        <dbReference type="Proteomes" id="UP000324800"/>
    </source>
</evidence>
<comment type="caution">
    <text evidence="3">The sequence shown here is derived from an EMBL/GenBank/DDBJ whole genome shotgun (WGS) entry which is preliminary data.</text>
</comment>
<evidence type="ECO:0000313" key="3">
    <source>
        <dbReference type="EMBL" id="KAA6356881.1"/>
    </source>
</evidence>
<keyword evidence="2" id="KW-0812">Transmembrane</keyword>
<organism evidence="3 4">
    <name type="scientific">Streblomastix strix</name>
    <dbReference type="NCBI Taxonomy" id="222440"/>
    <lineage>
        <taxon>Eukaryota</taxon>
        <taxon>Metamonada</taxon>
        <taxon>Preaxostyla</taxon>
        <taxon>Oxymonadida</taxon>
        <taxon>Streblomastigidae</taxon>
        <taxon>Streblomastix</taxon>
    </lineage>
</organism>
<proteinExistence type="predicted"/>
<reference evidence="3 4" key="1">
    <citation type="submission" date="2019-03" db="EMBL/GenBank/DDBJ databases">
        <title>Single cell metagenomics reveals metabolic interactions within the superorganism composed of flagellate Streblomastix strix and complex community of Bacteroidetes bacteria on its surface.</title>
        <authorList>
            <person name="Treitli S.C."/>
            <person name="Kolisko M."/>
            <person name="Husnik F."/>
            <person name="Keeling P."/>
            <person name="Hampl V."/>
        </authorList>
    </citation>
    <scope>NUCLEOTIDE SEQUENCE [LARGE SCALE GENOMIC DNA]</scope>
    <source>
        <strain evidence="3">ST1C</strain>
    </source>
</reference>
<feature type="non-terminal residue" evidence="3">
    <location>
        <position position="125"/>
    </location>
</feature>
<protein>
    <submittedName>
        <fullName evidence="3">Uncharacterized protein</fullName>
    </submittedName>
</protein>
<dbReference type="EMBL" id="SNRW01032263">
    <property type="protein sequence ID" value="KAA6356881.1"/>
    <property type="molecule type" value="Genomic_DNA"/>
</dbReference>
<dbReference type="AlphaFoldDB" id="A0A5J4TH34"/>
<feature type="transmembrane region" description="Helical" evidence="2">
    <location>
        <begin position="101"/>
        <end position="119"/>
    </location>
</feature>